<sequence length="58" mass="6364">AGHDYAQEGVGDVESSCSSPPETEEYSLEITDNYPLDDEVGKRLSQMIPIPVCPHLLM</sequence>
<reference evidence="2 3" key="1">
    <citation type="journal article" date="2018" name="Front. Plant Sci.">
        <title>Red Clover (Trifolium pratense) and Zigzag Clover (T. medium) - A Picture of Genomic Similarities and Differences.</title>
        <authorList>
            <person name="Dluhosova J."/>
            <person name="Istvanek J."/>
            <person name="Nedelnik J."/>
            <person name="Repkova J."/>
        </authorList>
    </citation>
    <scope>NUCLEOTIDE SEQUENCE [LARGE SCALE GENOMIC DNA]</scope>
    <source>
        <strain evidence="3">cv. 10/8</strain>
        <tissue evidence="2">Leaf</tissue>
    </source>
</reference>
<dbReference type="AlphaFoldDB" id="A0A392UQ94"/>
<proteinExistence type="predicted"/>
<evidence type="ECO:0000256" key="1">
    <source>
        <dbReference type="SAM" id="MobiDB-lite"/>
    </source>
</evidence>
<keyword evidence="3" id="KW-1185">Reference proteome</keyword>
<evidence type="ECO:0000313" key="3">
    <source>
        <dbReference type="Proteomes" id="UP000265520"/>
    </source>
</evidence>
<comment type="caution">
    <text evidence="2">The sequence shown here is derived from an EMBL/GenBank/DDBJ whole genome shotgun (WGS) entry which is preliminary data.</text>
</comment>
<dbReference type="Proteomes" id="UP000265520">
    <property type="component" value="Unassembled WGS sequence"/>
</dbReference>
<feature type="non-terminal residue" evidence="2">
    <location>
        <position position="1"/>
    </location>
</feature>
<organism evidence="2 3">
    <name type="scientific">Trifolium medium</name>
    <dbReference type="NCBI Taxonomy" id="97028"/>
    <lineage>
        <taxon>Eukaryota</taxon>
        <taxon>Viridiplantae</taxon>
        <taxon>Streptophyta</taxon>
        <taxon>Embryophyta</taxon>
        <taxon>Tracheophyta</taxon>
        <taxon>Spermatophyta</taxon>
        <taxon>Magnoliopsida</taxon>
        <taxon>eudicotyledons</taxon>
        <taxon>Gunneridae</taxon>
        <taxon>Pentapetalae</taxon>
        <taxon>rosids</taxon>
        <taxon>fabids</taxon>
        <taxon>Fabales</taxon>
        <taxon>Fabaceae</taxon>
        <taxon>Papilionoideae</taxon>
        <taxon>50 kb inversion clade</taxon>
        <taxon>NPAAA clade</taxon>
        <taxon>Hologalegina</taxon>
        <taxon>IRL clade</taxon>
        <taxon>Trifolieae</taxon>
        <taxon>Trifolium</taxon>
    </lineage>
</organism>
<evidence type="ECO:0000313" key="2">
    <source>
        <dbReference type="EMBL" id="MCI73935.1"/>
    </source>
</evidence>
<feature type="region of interest" description="Disordered" evidence="1">
    <location>
        <begin position="1"/>
        <end position="23"/>
    </location>
</feature>
<protein>
    <submittedName>
        <fullName evidence="2">Uncharacterized protein</fullName>
    </submittedName>
</protein>
<name>A0A392UQ94_9FABA</name>
<accession>A0A392UQ94</accession>
<dbReference type="EMBL" id="LXQA010849606">
    <property type="protein sequence ID" value="MCI73935.1"/>
    <property type="molecule type" value="Genomic_DNA"/>
</dbReference>